<keyword evidence="5" id="KW-0460">Magnesium</keyword>
<feature type="transmembrane region" description="Helical" evidence="9">
    <location>
        <begin position="299"/>
        <end position="325"/>
    </location>
</feature>
<keyword evidence="4 9" id="KW-0812">Transmembrane</keyword>
<organism evidence="11">
    <name type="scientific">Aceria tosichella</name>
    <name type="common">wheat curl mite</name>
    <dbReference type="NCBI Taxonomy" id="561515"/>
    <lineage>
        <taxon>Eukaryota</taxon>
        <taxon>Metazoa</taxon>
        <taxon>Ecdysozoa</taxon>
        <taxon>Arthropoda</taxon>
        <taxon>Chelicerata</taxon>
        <taxon>Arachnida</taxon>
        <taxon>Acari</taxon>
        <taxon>Acariformes</taxon>
        <taxon>Trombidiformes</taxon>
        <taxon>Prostigmata</taxon>
        <taxon>Eupodina</taxon>
        <taxon>Eriophyoidea</taxon>
        <taxon>Eriophyidae</taxon>
        <taxon>Eriophyinae</taxon>
        <taxon>Aceriini</taxon>
        <taxon>Aceria</taxon>
    </lineage>
</organism>
<name>A0A6G1SAN0_9ACAR</name>
<evidence type="ECO:0000256" key="1">
    <source>
        <dbReference type="ARBA" id="ARBA00004141"/>
    </source>
</evidence>
<dbReference type="GO" id="GO:0008324">
    <property type="term" value="F:monoatomic cation transmembrane transporter activity"/>
    <property type="evidence" value="ECO:0007669"/>
    <property type="project" value="InterPro"/>
</dbReference>
<evidence type="ECO:0000256" key="6">
    <source>
        <dbReference type="ARBA" id="ARBA00022989"/>
    </source>
</evidence>
<dbReference type="SUPFAM" id="SSF161093">
    <property type="entry name" value="MgtE membrane domain-like"/>
    <property type="match status" value="2"/>
</dbReference>
<evidence type="ECO:0000256" key="8">
    <source>
        <dbReference type="ARBA" id="ARBA00023136"/>
    </source>
</evidence>
<dbReference type="InterPro" id="IPR036739">
    <property type="entry name" value="SLC41_membr_dom_sf"/>
</dbReference>
<evidence type="ECO:0000259" key="10">
    <source>
        <dbReference type="Pfam" id="PF01769"/>
    </source>
</evidence>
<keyword evidence="3" id="KW-0813">Transport</keyword>
<feature type="transmembrane region" description="Helical" evidence="9">
    <location>
        <begin position="480"/>
        <end position="499"/>
    </location>
</feature>
<evidence type="ECO:0000256" key="4">
    <source>
        <dbReference type="ARBA" id="ARBA00022692"/>
    </source>
</evidence>
<dbReference type="Gene3D" id="1.10.357.20">
    <property type="entry name" value="SLC41 divalent cation transporters, integral membrane domain"/>
    <property type="match status" value="2"/>
</dbReference>
<accession>A0A6G1SAN0</accession>
<feature type="transmembrane region" description="Helical" evidence="9">
    <location>
        <begin position="267"/>
        <end position="287"/>
    </location>
</feature>
<evidence type="ECO:0000256" key="5">
    <source>
        <dbReference type="ARBA" id="ARBA00022842"/>
    </source>
</evidence>
<keyword evidence="6 9" id="KW-1133">Transmembrane helix</keyword>
<evidence type="ECO:0000256" key="2">
    <source>
        <dbReference type="ARBA" id="ARBA00009749"/>
    </source>
</evidence>
<comment type="subcellular location">
    <subcellularLocation>
        <location evidence="1">Membrane</location>
        <topology evidence="1">Multi-pass membrane protein</topology>
    </subcellularLocation>
</comment>
<dbReference type="PANTHER" id="PTHR16228">
    <property type="entry name" value="DIVALENT CATION TRANSPORTER SOLUTE CARRIER FAMILY 41"/>
    <property type="match status" value="1"/>
</dbReference>
<evidence type="ECO:0000256" key="9">
    <source>
        <dbReference type="SAM" id="Phobius"/>
    </source>
</evidence>
<feature type="domain" description="SLC41A/MgtE integral membrane" evidence="10">
    <location>
        <begin position="188"/>
        <end position="317"/>
    </location>
</feature>
<proteinExistence type="inferred from homology"/>
<evidence type="ECO:0000256" key="3">
    <source>
        <dbReference type="ARBA" id="ARBA00022448"/>
    </source>
</evidence>
<feature type="transmembrane region" description="Helical" evidence="9">
    <location>
        <begin position="388"/>
        <end position="408"/>
    </location>
</feature>
<feature type="transmembrane region" description="Helical" evidence="9">
    <location>
        <begin position="222"/>
        <end position="247"/>
    </location>
</feature>
<feature type="transmembrane region" description="Helical" evidence="9">
    <location>
        <begin position="454"/>
        <end position="474"/>
    </location>
</feature>
<feature type="transmembrane region" description="Helical" evidence="9">
    <location>
        <begin position="359"/>
        <end position="382"/>
    </location>
</feature>
<feature type="domain" description="SLC41A/MgtE integral membrane" evidence="10">
    <location>
        <begin position="398"/>
        <end position="539"/>
    </location>
</feature>
<evidence type="ECO:0000256" key="7">
    <source>
        <dbReference type="ARBA" id="ARBA00023065"/>
    </source>
</evidence>
<dbReference type="AlphaFoldDB" id="A0A6G1SAN0"/>
<comment type="similarity">
    <text evidence="2">Belongs to the SLC41A transporter family.</text>
</comment>
<dbReference type="PANTHER" id="PTHR16228:SF21">
    <property type="entry name" value="SLC41A_MGTE INTEGRAL MEMBRANE DOMAIN-CONTAINING PROTEIN"/>
    <property type="match status" value="1"/>
</dbReference>
<feature type="transmembrane region" description="Helical" evidence="9">
    <location>
        <begin position="331"/>
        <end position="352"/>
    </location>
</feature>
<dbReference type="Pfam" id="PF01769">
    <property type="entry name" value="MgtE"/>
    <property type="match status" value="2"/>
</dbReference>
<feature type="transmembrane region" description="Helical" evidence="9">
    <location>
        <begin position="143"/>
        <end position="168"/>
    </location>
</feature>
<protein>
    <submittedName>
        <fullName evidence="11">Solute carrier family 41 member 2</fullName>
    </submittedName>
</protein>
<dbReference type="InterPro" id="IPR045349">
    <property type="entry name" value="SLC41A1-3"/>
</dbReference>
<reference evidence="11" key="1">
    <citation type="submission" date="2018-10" db="EMBL/GenBank/DDBJ databases">
        <title>Transcriptome assembly of Aceria tosichella (Wheat curl mite) Type 2.</title>
        <authorList>
            <person name="Scully E.D."/>
            <person name="Geib S.M."/>
            <person name="Palmer N.A."/>
            <person name="Gupta A.K."/>
            <person name="Sarath G."/>
            <person name="Tatineni S."/>
        </authorList>
    </citation>
    <scope>NUCLEOTIDE SEQUENCE</scope>
    <source>
        <strain evidence="11">LincolnNE</strain>
    </source>
</reference>
<feature type="transmembrane region" description="Helical" evidence="9">
    <location>
        <begin position="180"/>
        <end position="201"/>
    </location>
</feature>
<dbReference type="GO" id="GO:0005886">
    <property type="term" value="C:plasma membrane"/>
    <property type="evidence" value="ECO:0007669"/>
    <property type="project" value="TreeGrafter"/>
</dbReference>
<keyword evidence="7" id="KW-0406">Ion transport</keyword>
<evidence type="ECO:0000313" key="11">
    <source>
        <dbReference type="EMBL" id="MDE46980.1"/>
    </source>
</evidence>
<dbReference type="InterPro" id="IPR006667">
    <property type="entry name" value="SLC41_membr_dom"/>
</dbReference>
<gene>
    <name evidence="11" type="primary">Slc41a2</name>
    <name evidence="11" type="ORF">g.11907</name>
</gene>
<keyword evidence="8 9" id="KW-0472">Membrane</keyword>
<sequence>MPFSLSSLKSLKSSKQSTYDLQARADGADQAKSAAAADLADVDPNSLNADVAIHGISIASHQQYSYIPNMDTTKSLATDIIQLTRFKNRRPTIPEDRPQRKPSFRNIFLGVPEPNARRFSQDIGGASLVSKFKALESKETTRVLFLQVFIPFLLSGFGNVGAGLFLNYAQTWQVFRDNTIFYMLLATVMAFKTNLEATLAARLSTCSNMGSMRTIGKKFEAFLGNLALVQTQAIIFGLMSSSLVVLINAFEHGHFELSLGLRTIATGVAAICVNEIISSCLILMVVVASERAGVNPDNVSTLIAAMFGDFSSVFFISVTAALFHTIQSMEWLFITIICVLLCILPLTIYIATKNDFTRGMFLGTHIPLAMAVTVATISGLVFDHAVQSFSRIAIYQAVINGISVNLMAVQTSRIATYLAKLNAVAPDRAKEYSSKCSPIEALFAQDMNASVARWLIAMCLPAMSVYLCFIILVVPSFVDATIYLIVCCLISILVQVTFIQCLTYMVTPISWRQDWDPDNVVIPVLMSISDCSGNAILLTAFMFLQYMEDPNSIGQDAIG</sequence>
<dbReference type="EMBL" id="GGYP01002209">
    <property type="protein sequence ID" value="MDE46980.1"/>
    <property type="molecule type" value="Transcribed_RNA"/>
</dbReference>
<feature type="transmembrane region" description="Helical" evidence="9">
    <location>
        <begin position="520"/>
        <end position="544"/>
    </location>
</feature>